<dbReference type="KEGG" id="pbh:AAW51_2694"/>
<dbReference type="InterPro" id="IPR023298">
    <property type="entry name" value="ATPase_P-typ_TM_dom_sf"/>
</dbReference>
<feature type="transmembrane region" description="Helical" evidence="7">
    <location>
        <begin position="229"/>
        <end position="252"/>
    </location>
</feature>
<dbReference type="GO" id="GO:0043682">
    <property type="term" value="F:P-type divalent copper transporter activity"/>
    <property type="evidence" value="ECO:0007669"/>
    <property type="project" value="TreeGrafter"/>
</dbReference>
<feature type="transmembrane region" description="Helical" evidence="7">
    <location>
        <begin position="106"/>
        <end position="126"/>
    </location>
</feature>
<evidence type="ECO:0000313" key="8">
    <source>
        <dbReference type="EMBL" id="AKJ29385.1"/>
    </source>
</evidence>
<dbReference type="RefSeq" id="WP_053013538.1">
    <property type="nucleotide sequence ID" value="NZ_CP011371.1"/>
</dbReference>
<feature type="compositionally biased region" description="Pro residues" evidence="6">
    <location>
        <begin position="1"/>
        <end position="10"/>
    </location>
</feature>
<dbReference type="Gene3D" id="1.20.1110.10">
    <property type="entry name" value="Calcium-transporting ATPase, transmembrane domain"/>
    <property type="match status" value="1"/>
</dbReference>
<protein>
    <submittedName>
        <fullName evidence="8">Cu+-exporting ATPase</fullName>
    </submittedName>
</protein>
<accession>A0A0G3BS74</accession>
<feature type="transmembrane region" description="Helical" evidence="7">
    <location>
        <begin position="201"/>
        <end position="223"/>
    </location>
</feature>
<evidence type="ECO:0000256" key="7">
    <source>
        <dbReference type="SAM" id="Phobius"/>
    </source>
</evidence>
<dbReference type="PANTHER" id="PTHR43520">
    <property type="entry name" value="ATP7, ISOFORM B"/>
    <property type="match status" value="1"/>
</dbReference>
<dbReference type="InterPro" id="IPR023214">
    <property type="entry name" value="HAD_sf"/>
</dbReference>
<dbReference type="InterPro" id="IPR036412">
    <property type="entry name" value="HAD-like_sf"/>
</dbReference>
<reference evidence="8 9" key="1">
    <citation type="submission" date="2015-05" db="EMBL/GenBank/DDBJ databases">
        <authorList>
            <person name="Tang B."/>
            <person name="Yu Y."/>
        </authorList>
    </citation>
    <scope>NUCLEOTIDE SEQUENCE [LARGE SCALE GENOMIC DNA]</scope>
    <source>
        <strain evidence="8 9">DSM 7029</strain>
    </source>
</reference>
<dbReference type="InterPro" id="IPR001757">
    <property type="entry name" value="P_typ_ATPase"/>
</dbReference>
<dbReference type="PANTHER" id="PTHR43520:SF8">
    <property type="entry name" value="P-TYPE CU(+) TRANSPORTER"/>
    <property type="match status" value="1"/>
</dbReference>
<feature type="region of interest" description="Disordered" evidence="6">
    <location>
        <begin position="1"/>
        <end position="29"/>
    </location>
</feature>
<evidence type="ECO:0000256" key="6">
    <source>
        <dbReference type="SAM" id="MobiDB-lite"/>
    </source>
</evidence>
<evidence type="ECO:0000313" key="9">
    <source>
        <dbReference type="Proteomes" id="UP000035352"/>
    </source>
</evidence>
<keyword evidence="2 7" id="KW-0812">Transmembrane</keyword>
<organism evidence="8 9">
    <name type="scientific">Caldimonas brevitalea</name>
    <dbReference type="NCBI Taxonomy" id="413882"/>
    <lineage>
        <taxon>Bacteria</taxon>
        <taxon>Pseudomonadati</taxon>
        <taxon>Pseudomonadota</taxon>
        <taxon>Betaproteobacteria</taxon>
        <taxon>Burkholderiales</taxon>
        <taxon>Sphaerotilaceae</taxon>
        <taxon>Caldimonas</taxon>
    </lineage>
</organism>
<evidence type="ECO:0000256" key="5">
    <source>
        <dbReference type="ARBA" id="ARBA00023136"/>
    </source>
</evidence>
<dbReference type="GO" id="GO:0005524">
    <property type="term" value="F:ATP binding"/>
    <property type="evidence" value="ECO:0007669"/>
    <property type="project" value="InterPro"/>
</dbReference>
<feature type="transmembrane region" description="Helical" evidence="7">
    <location>
        <begin position="588"/>
        <end position="608"/>
    </location>
</feature>
<dbReference type="InterPro" id="IPR023299">
    <property type="entry name" value="ATPase_P-typ_cyto_dom_N"/>
</dbReference>
<dbReference type="SUPFAM" id="SSF56784">
    <property type="entry name" value="HAD-like"/>
    <property type="match status" value="1"/>
</dbReference>
<proteinExistence type="predicted"/>
<evidence type="ECO:0000256" key="1">
    <source>
        <dbReference type="ARBA" id="ARBA00004370"/>
    </source>
</evidence>
<dbReference type="Gene3D" id="3.40.50.1000">
    <property type="entry name" value="HAD superfamily/HAD-like"/>
    <property type="match status" value="1"/>
</dbReference>
<keyword evidence="9" id="KW-1185">Reference proteome</keyword>
<dbReference type="GO" id="GO:0016887">
    <property type="term" value="F:ATP hydrolysis activity"/>
    <property type="evidence" value="ECO:0007669"/>
    <property type="project" value="InterPro"/>
</dbReference>
<dbReference type="Proteomes" id="UP000035352">
    <property type="component" value="Chromosome"/>
</dbReference>
<gene>
    <name evidence="8" type="primary">copA</name>
    <name evidence="8" type="ORF">AAW51_2694</name>
</gene>
<sequence length="614" mass="64408">MQASHPPPPGRQGDTAHRPDATTQAPAQGDDEAVALRDLRWRFWCTLPLTAAMTALEMAPRPLGWISPGRQDWLELLLSLPVVLWAGAPMFIGCAQSIARRTPDRWTLFGIGTGATFVYSVAVTLAPRLFPVTAAADGWTGVHLEAAAVIISLMLGLQMLELRARAVAQPVVSQALPPPIVQRVAQAQRSQASMQAWADELAGHAVPALLTIAVLTWLAWGVLGSEQGWQLGLVHAVAVTLIACPAALVLATPLSGMVAIGRAAALGIVFRDATALEQFSRIDTLMVDKTGLVTQGQPTVASVVAAPGVCEDEVLRLAASLEQQGRHPLALAIVAAARARGLVPEQVQDMTAAPGRGMRGSVAGQRLALGNRLLMAHVGVDLSLLQTPAEGLREAGCSVVFLAYEPPLGRPEGLAPDRTQPHPLLGLLALSDPIHATSAEAVQALHATGLRLVMTTSDALTTGVALAQQLGIDEVYGEVEPGDKLTLVHRLQREGRVVGMAAEGRRDAAALDEADAVVALGLGNNAAIDRAHVTLVEPDLLRIARAHAVARAAVVNMWQNLACAFVCPVLGVPLAAGLWYAWTGWPFTPVMAALAGGLSSLAVLANAMRLRSVA</sequence>
<evidence type="ECO:0000256" key="3">
    <source>
        <dbReference type="ARBA" id="ARBA00022967"/>
    </source>
</evidence>
<dbReference type="STRING" id="413882.AAW51_2694"/>
<dbReference type="GO" id="GO:0016020">
    <property type="term" value="C:membrane"/>
    <property type="evidence" value="ECO:0007669"/>
    <property type="project" value="UniProtKB-SubCell"/>
</dbReference>
<keyword evidence="5 7" id="KW-0472">Membrane</keyword>
<feature type="transmembrane region" description="Helical" evidence="7">
    <location>
        <begin position="73"/>
        <end position="94"/>
    </location>
</feature>
<dbReference type="EMBL" id="CP011371">
    <property type="protein sequence ID" value="AKJ29385.1"/>
    <property type="molecule type" value="Genomic_DNA"/>
</dbReference>
<evidence type="ECO:0000256" key="2">
    <source>
        <dbReference type="ARBA" id="ARBA00022692"/>
    </source>
</evidence>
<dbReference type="GO" id="GO:0005507">
    <property type="term" value="F:copper ion binding"/>
    <property type="evidence" value="ECO:0007669"/>
    <property type="project" value="TreeGrafter"/>
</dbReference>
<dbReference type="Pfam" id="PF00702">
    <property type="entry name" value="Hydrolase"/>
    <property type="match status" value="1"/>
</dbReference>
<dbReference type="PRINTS" id="PR00119">
    <property type="entry name" value="CATATPASE"/>
</dbReference>
<feature type="transmembrane region" description="Helical" evidence="7">
    <location>
        <begin position="138"/>
        <end position="157"/>
    </location>
</feature>
<name>A0A0G3BS74_9BURK</name>
<dbReference type="OrthoDB" id="8552908at2"/>
<dbReference type="Gene3D" id="3.40.1110.10">
    <property type="entry name" value="Calcium-transporting ATPase, cytoplasmic domain N"/>
    <property type="match status" value="1"/>
</dbReference>
<dbReference type="SUPFAM" id="SSF81665">
    <property type="entry name" value="Calcium ATPase, transmembrane domain M"/>
    <property type="match status" value="1"/>
</dbReference>
<keyword evidence="3" id="KW-1278">Translocase</keyword>
<dbReference type="GO" id="GO:0055070">
    <property type="term" value="P:copper ion homeostasis"/>
    <property type="evidence" value="ECO:0007669"/>
    <property type="project" value="TreeGrafter"/>
</dbReference>
<feature type="transmembrane region" description="Helical" evidence="7">
    <location>
        <begin position="561"/>
        <end position="582"/>
    </location>
</feature>
<keyword evidence="4 7" id="KW-1133">Transmembrane helix</keyword>
<dbReference type="NCBIfam" id="TIGR01494">
    <property type="entry name" value="ATPase_P-type"/>
    <property type="match status" value="1"/>
</dbReference>
<dbReference type="AlphaFoldDB" id="A0A0G3BS74"/>
<comment type="subcellular location">
    <subcellularLocation>
        <location evidence="1">Membrane</location>
    </subcellularLocation>
</comment>
<evidence type="ECO:0000256" key="4">
    <source>
        <dbReference type="ARBA" id="ARBA00022989"/>
    </source>
</evidence>
<dbReference type="PATRIC" id="fig|413882.6.peg.2809"/>